<dbReference type="CDD" id="cd17319">
    <property type="entry name" value="MFS_ExuT_GudP_like"/>
    <property type="match status" value="1"/>
</dbReference>
<evidence type="ECO:0000256" key="5">
    <source>
        <dbReference type="SAM" id="Phobius"/>
    </source>
</evidence>
<keyword evidence="3 5" id="KW-1133">Transmembrane helix</keyword>
<dbReference type="PROSITE" id="PS50850">
    <property type="entry name" value="MFS"/>
    <property type="match status" value="1"/>
</dbReference>
<evidence type="ECO:0000256" key="1">
    <source>
        <dbReference type="ARBA" id="ARBA00004141"/>
    </source>
</evidence>
<proteinExistence type="predicted"/>
<comment type="subcellular location">
    <subcellularLocation>
        <location evidence="1">Membrane</location>
        <topology evidence="1">Multi-pass membrane protein</topology>
    </subcellularLocation>
</comment>
<comment type="caution">
    <text evidence="7">The sequence shown here is derived from an EMBL/GenBank/DDBJ whole genome shotgun (WGS) entry which is preliminary data.</text>
</comment>
<evidence type="ECO:0000256" key="2">
    <source>
        <dbReference type="ARBA" id="ARBA00022692"/>
    </source>
</evidence>
<feature type="transmembrane region" description="Helical" evidence="5">
    <location>
        <begin position="259"/>
        <end position="279"/>
    </location>
</feature>
<dbReference type="RefSeq" id="WP_199040864.1">
    <property type="nucleotide sequence ID" value="NZ_JAELXS010000012.1"/>
</dbReference>
<feature type="transmembrane region" description="Helical" evidence="5">
    <location>
        <begin position="221"/>
        <end position="239"/>
    </location>
</feature>
<dbReference type="EMBL" id="JAELXS010000012">
    <property type="protein sequence ID" value="MBJ6123438.1"/>
    <property type="molecule type" value="Genomic_DNA"/>
</dbReference>
<dbReference type="InterPro" id="IPR020846">
    <property type="entry name" value="MFS_dom"/>
</dbReference>
<sequence length="420" mass="44581">MRKRHGVIALLAALSIITFIDRMAIAVTGPAIQRDLGITPDQWGWVLGAYVIAYAVFEIPSGALGDAHGYRKELTRITIWWSFFTAATALCRNFWQLTAARFLFGLGAAGAYPNMSGVLYRWLPARERARGQGVIWAASRFGGALAPLLLVPLQATLGWRATFAILGLIGLTWAIAWRSRFHDRPADHPGIGADEVADIGGDEAGGHAGTPWRRLLGLPQLWLIALAYCFYAFGSWFFFNWFPTWLVKGAGFSVAEMGLYGSIPFLLGVVANLAGGVLCDRLAARIGIRNAYRLIASSCLTITAVLLVMLSLASGKLAIVVLAGAAFAVMDLMLPAAWAMCMAIGGRYGGTASGVMNTAGNLGGFVCTVAIGYIIAGTGDYSLPLQGVALMVLISAGLFGVIDCTKGLDHKPAPGGIQPV</sequence>
<feature type="transmembrane region" description="Helical" evidence="5">
    <location>
        <begin position="291"/>
        <end position="313"/>
    </location>
</feature>
<evidence type="ECO:0000256" key="3">
    <source>
        <dbReference type="ARBA" id="ARBA00022989"/>
    </source>
</evidence>
<dbReference type="Pfam" id="PF07690">
    <property type="entry name" value="MFS_1"/>
    <property type="match status" value="1"/>
</dbReference>
<feature type="transmembrane region" description="Helical" evidence="5">
    <location>
        <begin position="157"/>
        <end position="176"/>
    </location>
</feature>
<evidence type="ECO:0000313" key="8">
    <source>
        <dbReference type="Proteomes" id="UP000640426"/>
    </source>
</evidence>
<dbReference type="Proteomes" id="UP000640426">
    <property type="component" value="Unassembled WGS sequence"/>
</dbReference>
<evidence type="ECO:0000256" key="4">
    <source>
        <dbReference type="ARBA" id="ARBA00023136"/>
    </source>
</evidence>
<dbReference type="SUPFAM" id="SSF103473">
    <property type="entry name" value="MFS general substrate transporter"/>
    <property type="match status" value="1"/>
</dbReference>
<feature type="transmembrane region" description="Helical" evidence="5">
    <location>
        <begin position="381"/>
        <end position="402"/>
    </location>
</feature>
<gene>
    <name evidence="7" type="ORF">JAO74_16750</name>
</gene>
<feature type="transmembrane region" description="Helical" evidence="5">
    <location>
        <begin position="77"/>
        <end position="95"/>
    </location>
</feature>
<dbReference type="InterPro" id="IPR050382">
    <property type="entry name" value="MFS_Na/Anion_cotransporter"/>
</dbReference>
<dbReference type="PANTHER" id="PTHR11662">
    <property type="entry name" value="SOLUTE CARRIER FAMILY 17"/>
    <property type="match status" value="1"/>
</dbReference>
<dbReference type="InterPro" id="IPR011701">
    <property type="entry name" value="MFS"/>
</dbReference>
<keyword evidence="8" id="KW-1185">Reference proteome</keyword>
<name>A0ABS0XUL0_9SPHN</name>
<feature type="transmembrane region" description="Helical" evidence="5">
    <location>
        <begin position="42"/>
        <end position="65"/>
    </location>
</feature>
<dbReference type="InterPro" id="IPR036259">
    <property type="entry name" value="MFS_trans_sf"/>
</dbReference>
<protein>
    <submittedName>
        <fullName evidence="7">MFS transporter</fullName>
    </submittedName>
</protein>
<evidence type="ECO:0000313" key="7">
    <source>
        <dbReference type="EMBL" id="MBJ6123438.1"/>
    </source>
</evidence>
<feature type="transmembrane region" description="Helical" evidence="5">
    <location>
        <begin position="355"/>
        <end position="375"/>
    </location>
</feature>
<feature type="transmembrane region" description="Helical" evidence="5">
    <location>
        <begin position="319"/>
        <end position="343"/>
    </location>
</feature>
<accession>A0ABS0XUL0</accession>
<organism evidence="7 8">
    <name type="scientific">Sphingomonas mollis</name>
    <dbReference type="NCBI Taxonomy" id="2795726"/>
    <lineage>
        <taxon>Bacteria</taxon>
        <taxon>Pseudomonadati</taxon>
        <taxon>Pseudomonadota</taxon>
        <taxon>Alphaproteobacteria</taxon>
        <taxon>Sphingomonadales</taxon>
        <taxon>Sphingomonadaceae</taxon>
        <taxon>Sphingomonas</taxon>
    </lineage>
</organism>
<reference evidence="8" key="1">
    <citation type="submission" date="2020-12" db="EMBL/GenBank/DDBJ databases">
        <title>Hymenobacter sp.</title>
        <authorList>
            <person name="Kim M.K."/>
        </authorList>
    </citation>
    <scope>NUCLEOTIDE SEQUENCE [LARGE SCALE GENOMIC DNA]</scope>
    <source>
        <strain evidence="8">BT553</strain>
    </source>
</reference>
<evidence type="ECO:0000259" key="6">
    <source>
        <dbReference type="PROSITE" id="PS50850"/>
    </source>
</evidence>
<dbReference type="PANTHER" id="PTHR11662:SF399">
    <property type="entry name" value="FI19708P1-RELATED"/>
    <property type="match status" value="1"/>
</dbReference>
<dbReference type="Gene3D" id="1.20.1250.20">
    <property type="entry name" value="MFS general substrate transporter like domains"/>
    <property type="match status" value="2"/>
</dbReference>
<keyword evidence="2 5" id="KW-0812">Transmembrane</keyword>
<keyword evidence="4 5" id="KW-0472">Membrane</keyword>
<feature type="domain" description="Major facilitator superfamily (MFS) profile" evidence="6">
    <location>
        <begin position="7"/>
        <end position="406"/>
    </location>
</feature>